<organism evidence="4 5">
    <name type="scientific">Armatimonas rosea</name>
    <dbReference type="NCBI Taxonomy" id="685828"/>
    <lineage>
        <taxon>Bacteria</taxon>
        <taxon>Bacillati</taxon>
        <taxon>Armatimonadota</taxon>
        <taxon>Armatimonadia</taxon>
        <taxon>Armatimonadales</taxon>
        <taxon>Armatimonadaceae</taxon>
        <taxon>Armatimonas</taxon>
    </lineage>
</organism>
<feature type="region of interest" description="Disordered" evidence="1">
    <location>
        <begin position="280"/>
        <end position="330"/>
    </location>
</feature>
<dbReference type="PROSITE" id="PS51178">
    <property type="entry name" value="PASTA"/>
    <property type="match status" value="1"/>
</dbReference>
<feature type="compositionally biased region" description="Polar residues" evidence="1">
    <location>
        <begin position="344"/>
        <end position="357"/>
    </location>
</feature>
<dbReference type="CDD" id="cd07302">
    <property type="entry name" value="CHD"/>
    <property type="match status" value="1"/>
</dbReference>
<dbReference type="Proteomes" id="UP000520814">
    <property type="component" value="Unassembled WGS sequence"/>
</dbReference>
<dbReference type="AlphaFoldDB" id="A0A7W9SR37"/>
<feature type="compositionally biased region" description="Basic and acidic residues" evidence="1">
    <location>
        <begin position="409"/>
        <end position="421"/>
    </location>
</feature>
<dbReference type="RefSeq" id="WP_184197940.1">
    <property type="nucleotide sequence ID" value="NZ_JACHGW010000003.1"/>
</dbReference>
<sequence length="432" mass="45647">MSLENAPLDAPLTDVVERTPSLRRAYVLFMDIIGFSRLKTAQQVAAQKELSRMVQEIPEVVAARSDRDNFIARPTGDGMALLFFKDLLSPLRCALQIHQHLKYNAAEIKQTVGAEFKMRMGIHAGEVTLVEDMNRNMDAAGEGIITAQRVMDLGDEDHILLSSEVAKVLKGIEPWANYLTDLGEVRVKHKVVVHVYNLYGRLDGPFCGNPSRPRGVAEDSKNRAKEARAQRPGLGDLLLPYKKPIIAMVLLGGLGYGGYAYNQSTNGGLVKKFDELKASLAPKPGSDSKKNNGKPSKPGKGKTTSARPSGGVVASSGGGGGGGNRKITVPKVVGDDASVAEQALSDSGFNVSRQPVSSKMPADQVVKQSPSSGSKLAPGATVKIWVSKGVEDNTHEGGETGGGDSNGGEEVKPDTGGEKEGGASSSGDSGNE</sequence>
<evidence type="ECO:0000259" key="3">
    <source>
        <dbReference type="PROSITE" id="PS51178"/>
    </source>
</evidence>
<feature type="domain" description="Guanylate cyclase" evidence="2">
    <location>
        <begin position="26"/>
        <end position="151"/>
    </location>
</feature>
<accession>A0A7W9SR37</accession>
<dbReference type="SMART" id="SM00740">
    <property type="entry name" value="PASTA"/>
    <property type="match status" value="1"/>
</dbReference>
<gene>
    <name evidence="4" type="ORF">HNQ39_003092</name>
</gene>
<dbReference type="GO" id="GO:0009190">
    <property type="term" value="P:cyclic nucleotide biosynthetic process"/>
    <property type="evidence" value="ECO:0007669"/>
    <property type="project" value="InterPro"/>
</dbReference>
<dbReference type="GO" id="GO:0004016">
    <property type="term" value="F:adenylate cyclase activity"/>
    <property type="evidence" value="ECO:0007669"/>
    <property type="project" value="UniProtKB-ARBA"/>
</dbReference>
<dbReference type="CDD" id="cd06577">
    <property type="entry name" value="PASTA_pknB"/>
    <property type="match status" value="1"/>
</dbReference>
<dbReference type="EMBL" id="JACHGW010000003">
    <property type="protein sequence ID" value="MBB6051282.1"/>
    <property type="molecule type" value="Genomic_DNA"/>
</dbReference>
<feature type="region of interest" description="Disordered" evidence="1">
    <location>
        <begin position="209"/>
        <end position="229"/>
    </location>
</feature>
<dbReference type="GO" id="GO:0035556">
    <property type="term" value="P:intracellular signal transduction"/>
    <property type="evidence" value="ECO:0007669"/>
    <property type="project" value="InterPro"/>
</dbReference>
<reference evidence="4 5" key="1">
    <citation type="submission" date="2020-08" db="EMBL/GenBank/DDBJ databases">
        <title>Genomic Encyclopedia of Type Strains, Phase IV (KMG-IV): sequencing the most valuable type-strain genomes for metagenomic binning, comparative biology and taxonomic classification.</title>
        <authorList>
            <person name="Goeker M."/>
        </authorList>
    </citation>
    <scope>NUCLEOTIDE SEQUENCE [LARGE SCALE GENOMIC DNA]</scope>
    <source>
        <strain evidence="4 5">DSM 23562</strain>
    </source>
</reference>
<comment type="caution">
    <text evidence="4">The sequence shown here is derived from an EMBL/GenBank/DDBJ whole genome shotgun (WGS) entry which is preliminary data.</text>
</comment>
<protein>
    <submittedName>
        <fullName evidence="4">Class 3 adenylate cyclase</fullName>
    </submittedName>
</protein>
<dbReference type="Gene3D" id="3.30.70.1230">
    <property type="entry name" value="Nucleotide cyclase"/>
    <property type="match status" value="1"/>
</dbReference>
<evidence type="ECO:0000313" key="4">
    <source>
        <dbReference type="EMBL" id="MBB6051282.1"/>
    </source>
</evidence>
<feature type="region of interest" description="Disordered" evidence="1">
    <location>
        <begin position="343"/>
        <end position="432"/>
    </location>
</feature>
<keyword evidence="5" id="KW-1185">Reference proteome</keyword>
<dbReference type="PROSITE" id="PS50125">
    <property type="entry name" value="GUANYLATE_CYCLASE_2"/>
    <property type="match status" value="1"/>
</dbReference>
<feature type="compositionally biased region" description="Basic and acidic residues" evidence="1">
    <location>
        <begin position="389"/>
        <end position="398"/>
    </location>
</feature>
<dbReference type="InterPro" id="IPR005543">
    <property type="entry name" value="PASTA_dom"/>
</dbReference>
<proteinExistence type="predicted"/>
<dbReference type="Pfam" id="PF03793">
    <property type="entry name" value="PASTA"/>
    <property type="match status" value="1"/>
</dbReference>
<dbReference type="InterPro" id="IPR001054">
    <property type="entry name" value="A/G_cyclase"/>
</dbReference>
<name>A0A7W9SR37_ARMRO</name>
<feature type="compositionally biased region" description="Low complexity" evidence="1">
    <location>
        <begin position="422"/>
        <end position="432"/>
    </location>
</feature>
<feature type="domain" description="PASTA" evidence="3">
    <location>
        <begin position="323"/>
        <end position="388"/>
    </location>
</feature>
<feature type="compositionally biased region" description="Low complexity" evidence="1">
    <location>
        <begin position="293"/>
        <end position="315"/>
    </location>
</feature>
<evidence type="ECO:0000259" key="2">
    <source>
        <dbReference type="PROSITE" id="PS50125"/>
    </source>
</evidence>
<dbReference type="SUPFAM" id="SSF55073">
    <property type="entry name" value="Nucleotide cyclase"/>
    <property type="match status" value="1"/>
</dbReference>
<dbReference type="InterPro" id="IPR029787">
    <property type="entry name" value="Nucleotide_cyclase"/>
</dbReference>
<dbReference type="Pfam" id="PF00211">
    <property type="entry name" value="Guanylate_cyc"/>
    <property type="match status" value="1"/>
</dbReference>
<evidence type="ECO:0000313" key="5">
    <source>
        <dbReference type="Proteomes" id="UP000520814"/>
    </source>
</evidence>
<evidence type="ECO:0000256" key="1">
    <source>
        <dbReference type="SAM" id="MobiDB-lite"/>
    </source>
</evidence>
<feature type="compositionally biased region" description="Basic and acidic residues" evidence="1">
    <location>
        <begin position="215"/>
        <end position="229"/>
    </location>
</feature>
<dbReference type="Gene3D" id="3.30.10.20">
    <property type="match status" value="1"/>
</dbReference>